<dbReference type="PANTHER" id="PTHR12876">
    <property type="entry name" value="N4BP1-RELATED"/>
    <property type="match status" value="1"/>
</dbReference>
<accession>A0A3N0Y2V5</accession>
<feature type="region of interest" description="Disordered" evidence="2">
    <location>
        <begin position="822"/>
        <end position="873"/>
    </location>
</feature>
<dbReference type="InterPro" id="IPR055498">
    <property type="entry name" value="DUF7070"/>
</dbReference>
<dbReference type="SUPFAM" id="SSF54791">
    <property type="entry name" value="Eukaryotic type KH-domain (KH-domain type I)"/>
    <property type="match status" value="1"/>
</dbReference>
<feature type="region of interest" description="Disordered" evidence="2">
    <location>
        <begin position="544"/>
        <end position="593"/>
    </location>
</feature>
<feature type="compositionally biased region" description="Low complexity" evidence="2">
    <location>
        <begin position="554"/>
        <end position="565"/>
    </location>
</feature>
<dbReference type="Gene3D" id="3.40.50.11980">
    <property type="match status" value="1"/>
</dbReference>
<evidence type="ECO:0000259" key="7">
    <source>
        <dbReference type="Pfam" id="PF23054"/>
    </source>
</evidence>
<evidence type="ECO:0000256" key="2">
    <source>
        <dbReference type="SAM" id="MobiDB-lite"/>
    </source>
</evidence>
<dbReference type="PANTHER" id="PTHR12876:SF28">
    <property type="entry name" value="PROTEIN KHNYN"/>
    <property type="match status" value="1"/>
</dbReference>
<evidence type="ECO:0000256" key="1">
    <source>
        <dbReference type="ARBA" id="ARBA00038274"/>
    </source>
</evidence>
<dbReference type="Pfam" id="PF23053">
    <property type="entry name" value="UBA_N4BP1"/>
    <property type="match status" value="1"/>
</dbReference>
<feature type="domain" description="RNase NYN" evidence="3">
    <location>
        <begin position="658"/>
        <end position="809"/>
    </location>
</feature>
<feature type="compositionally biased region" description="Low complexity" evidence="2">
    <location>
        <begin position="826"/>
        <end position="838"/>
    </location>
</feature>
<feature type="domain" description="N4BP1 C-terminal UBA" evidence="7">
    <location>
        <begin position="871"/>
        <end position="917"/>
    </location>
</feature>
<dbReference type="InterPro" id="IPR056630">
    <property type="entry name" value="KH_N4BP1_2nd"/>
</dbReference>
<dbReference type="Pfam" id="PF23255">
    <property type="entry name" value="DUF7070"/>
    <property type="match status" value="1"/>
</dbReference>
<feature type="domain" description="N4BP1 first type I KH-domain" evidence="4">
    <location>
        <begin position="87"/>
        <end position="152"/>
    </location>
</feature>
<evidence type="ECO:0000259" key="6">
    <source>
        <dbReference type="Pfam" id="PF23053"/>
    </source>
</evidence>
<keyword evidence="10" id="KW-1185">Reference proteome</keyword>
<evidence type="ECO:0000259" key="4">
    <source>
        <dbReference type="Pfam" id="PF23050"/>
    </source>
</evidence>
<dbReference type="InterPro" id="IPR056629">
    <property type="entry name" value="KH_N4BP1_1st"/>
</dbReference>
<evidence type="ECO:0000259" key="5">
    <source>
        <dbReference type="Pfam" id="PF23052"/>
    </source>
</evidence>
<dbReference type="OrthoDB" id="392925at2759"/>
<dbReference type="InterPro" id="IPR021869">
    <property type="entry name" value="RNase_Zc3h12_NYN"/>
</dbReference>
<dbReference type="GO" id="GO:0005634">
    <property type="term" value="C:nucleus"/>
    <property type="evidence" value="ECO:0007669"/>
    <property type="project" value="TreeGrafter"/>
</dbReference>
<reference evidence="9 10" key="1">
    <citation type="submission" date="2018-10" db="EMBL/GenBank/DDBJ databases">
        <title>Genome assembly for a Yunnan-Guizhou Plateau 3E fish, Anabarilius grahami (Regan), and its evolutionary and genetic applications.</title>
        <authorList>
            <person name="Jiang W."/>
        </authorList>
    </citation>
    <scope>NUCLEOTIDE SEQUENCE [LARGE SCALE GENOMIC DNA]</scope>
    <source>
        <strain evidence="9">AG-KIZ</strain>
        <tissue evidence="9">Muscle</tissue>
    </source>
</reference>
<dbReference type="EMBL" id="RJVU01053642">
    <property type="protein sequence ID" value="ROL28498.1"/>
    <property type="molecule type" value="Genomic_DNA"/>
</dbReference>
<evidence type="ECO:0000313" key="9">
    <source>
        <dbReference type="EMBL" id="ROL28498.1"/>
    </source>
</evidence>
<sequence length="920" mass="101526">MALSGLTLDERGSQRMEREVEDEFTCAGVLRGALVALQPAVERVFGVKLMIGAEETLSAQNGLIWLQLRGSERDVDAAKRMEREVEDEFTCAGVLRGALVALQPAVERVFGVKLMIGAEETLSAQNGLIWLQLRGSERDADAAKMFVKGVVNQEAQKEIQFPDVLHCVFCGAKGLFMDCLIKNTSAHIVVGSQGFLLITGLAEPVVKAYSFITDLVEKYKSSQGRRIEAGLGIAGESLESRRAFKCLVENLEDRHTLDLLVLPVMVKEALLDLVKQSGLDSHAKQYQEGLIPLEGNRSWAMQSSADEIVHRGSSHNAEDTHSQQPQSSYDRVNGTDDFSNESHNPFSRGFILDTTPFEIPESPERETESETPAVLSSSGSTEEFEHLLTFFTAMGFTEDVVRNVLARTGPKEASQILDLIQQEHEKTDQPNPHAKNKDNAVGISGETHEAFHIPEASNGEEANAQEEDFVLGVLKKAAATCGYTEDRVMEVYGNLPELKPHELLMQLQKQDAKEANGTRNGSKRADWTIESNSVTDIEKLDIGSGKGATKLDVSKPLSIHSSSSSVRGPPQTTYSFETINPEPQPMNLHAQSPPRSIKPNMDLTFPNLANHTIAPKPRPGRAGAAAAASVVTGPQRFLESLKTPFKLQLSDEAGDPMLRQVIIDGSNVAMSHGLGVFFSCRGIALAVQHFWGRGHREITVFIPQWRQKNNSKNKEKHYQTELHDLGFISYTPSREVEGKRINSYDDRFMLALAQKTNGVIVTNDNLRDLVDESPAWRDIIKKSLLQYVFAGDLFMLPDDPLGRGGPHLRDFLHKHNRSPVPGSHTFAGASASASFSSPSPVPRAHTEVLQYRDWTPGGRGQGSGSGQEVRERTAEETLKLQQSLVPIFPDQESVIIMILQCHPMIRDIDRLTELILEQQE</sequence>
<feature type="domain" description="DUF7070" evidence="8">
    <location>
        <begin position="465"/>
        <end position="512"/>
    </location>
</feature>
<dbReference type="Pfam" id="PF23050">
    <property type="entry name" value="KH_N4BP1_1st"/>
    <property type="match status" value="2"/>
</dbReference>
<dbReference type="Proteomes" id="UP000281406">
    <property type="component" value="Unassembled WGS sequence"/>
</dbReference>
<dbReference type="AlphaFoldDB" id="A0A3N0Y2V5"/>
<dbReference type="Pfam" id="PF23054">
    <property type="entry name" value="UBA_N4BP1_C"/>
    <property type="match status" value="1"/>
</dbReference>
<dbReference type="InterPro" id="IPR056631">
    <property type="entry name" value="UBA_N4BP1"/>
</dbReference>
<dbReference type="InterPro" id="IPR051101">
    <property type="entry name" value="ZC3H12/N4BP1_RNase_Reg"/>
</dbReference>
<dbReference type="GO" id="GO:0036464">
    <property type="term" value="C:cytoplasmic ribonucleoprotein granule"/>
    <property type="evidence" value="ECO:0007669"/>
    <property type="project" value="TreeGrafter"/>
</dbReference>
<protein>
    <submittedName>
        <fullName evidence="9">NEDD4-binding protein 1</fullName>
    </submittedName>
</protein>
<feature type="region of interest" description="Disordered" evidence="2">
    <location>
        <begin position="310"/>
        <end position="380"/>
    </location>
</feature>
<gene>
    <name evidence="9" type="ORF">DPX16_1658</name>
</gene>
<feature type="domain" description="N4BP1 second type I KH-domain" evidence="5">
    <location>
        <begin position="153"/>
        <end position="276"/>
    </location>
</feature>
<dbReference type="InterPro" id="IPR056578">
    <property type="entry name" value="UBA_N4BP1_C"/>
</dbReference>
<comment type="caution">
    <text evidence="9">The sequence shown here is derived from an EMBL/GenBank/DDBJ whole genome shotgun (WGS) entry which is preliminary data.</text>
</comment>
<dbReference type="InterPro" id="IPR036612">
    <property type="entry name" value="KH_dom_type_1_sf"/>
</dbReference>
<name>A0A3N0Y2V5_ANAGA</name>
<evidence type="ECO:0000313" key="10">
    <source>
        <dbReference type="Proteomes" id="UP000281406"/>
    </source>
</evidence>
<organism evidence="9 10">
    <name type="scientific">Anabarilius grahami</name>
    <name type="common">Kanglang fish</name>
    <name type="synonym">Barilius grahami</name>
    <dbReference type="NCBI Taxonomy" id="495550"/>
    <lineage>
        <taxon>Eukaryota</taxon>
        <taxon>Metazoa</taxon>
        <taxon>Chordata</taxon>
        <taxon>Craniata</taxon>
        <taxon>Vertebrata</taxon>
        <taxon>Euteleostomi</taxon>
        <taxon>Actinopterygii</taxon>
        <taxon>Neopterygii</taxon>
        <taxon>Teleostei</taxon>
        <taxon>Ostariophysi</taxon>
        <taxon>Cypriniformes</taxon>
        <taxon>Xenocyprididae</taxon>
        <taxon>Xenocypridinae</taxon>
        <taxon>Xenocypridinae incertae sedis</taxon>
        <taxon>Anabarilius</taxon>
    </lineage>
</organism>
<evidence type="ECO:0000259" key="3">
    <source>
        <dbReference type="Pfam" id="PF11977"/>
    </source>
</evidence>
<dbReference type="GO" id="GO:0003729">
    <property type="term" value="F:mRNA binding"/>
    <property type="evidence" value="ECO:0007669"/>
    <property type="project" value="TreeGrafter"/>
</dbReference>
<feature type="domain" description="N4BP1 UBA-like" evidence="6">
    <location>
        <begin position="382"/>
        <end position="426"/>
    </location>
</feature>
<evidence type="ECO:0000259" key="8">
    <source>
        <dbReference type="Pfam" id="PF23255"/>
    </source>
</evidence>
<dbReference type="FunFam" id="3.40.50.11980:FF:000001">
    <property type="entry name" value="ZC3H12A isoform 1"/>
    <property type="match status" value="1"/>
</dbReference>
<comment type="similarity">
    <text evidence="1">Belongs to the N4BP1 family.</text>
</comment>
<dbReference type="GO" id="GO:0004521">
    <property type="term" value="F:RNA endonuclease activity"/>
    <property type="evidence" value="ECO:0007669"/>
    <property type="project" value="TreeGrafter"/>
</dbReference>
<dbReference type="Pfam" id="PF11977">
    <property type="entry name" value="RNase_Zc3h12a"/>
    <property type="match status" value="1"/>
</dbReference>
<dbReference type="Pfam" id="PF23052">
    <property type="entry name" value="KH_N4BP1_2nd"/>
    <property type="match status" value="1"/>
</dbReference>
<feature type="domain" description="N4BP1 first type I KH-domain" evidence="4">
    <location>
        <begin position="22"/>
        <end position="80"/>
    </location>
</feature>
<proteinExistence type="inferred from homology"/>